<dbReference type="EMBL" id="VSSQ01011275">
    <property type="protein sequence ID" value="MPM46427.1"/>
    <property type="molecule type" value="Genomic_DNA"/>
</dbReference>
<reference evidence="1" key="1">
    <citation type="submission" date="2019-08" db="EMBL/GenBank/DDBJ databases">
        <authorList>
            <person name="Kucharzyk K."/>
            <person name="Murdoch R.W."/>
            <person name="Higgins S."/>
            <person name="Loffler F."/>
        </authorList>
    </citation>
    <scope>NUCLEOTIDE SEQUENCE</scope>
</reference>
<evidence type="ECO:0000313" key="1">
    <source>
        <dbReference type="EMBL" id="MPM46427.1"/>
    </source>
</evidence>
<comment type="caution">
    <text evidence="1">The sequence shown here is derived from an EMBL/GenBank/DDBJ whole genome shotgun (WGS) entry which is preliminary data.</text>
</comment>
<protein>
    <recommendedName>
        <fullName evidence="2">Transposase</fullName>
    </recommendedName>
</protein>
<evidence type="ECO:0008006" key="2">
    <source>
        <dbReference type="Google" id="ProtNLM"/>
    </source>
</evidence>
<name>A0A645A059_9ZZZZ</name>
<organism evidence="1">
    <name type="scientific">bioreactor metagenome</name>
    <dbReference type="NCBI Taxonomy" id="1076179"/>
    <lineage>
        <taxon>unclassified sequences</taxon>
        <taxon>metagenomes</taxon>
        <taxon>ecological metagenomes</taxon>
    </lineage>
</organism>
<gene>
    <name evidence="1" type="ORF">SDC9_93127</name>
</gene>
<sequence length="37" mass="4188">MKVRFTEEQIIKILKEHEGGKKASDSVERNGGRLVFG</sequence>
<proteinExistence type="predicted"/>
<dbReference type="AlphaFoldDB" id="A0A645A059"/>
<accession>A0A645A059</accession>